<reference evidence="5 6" key="1">
    <citation type="submission" date="2019-08" db="EMBL/GenBank/DDBJ databases">
        <title>Paraburkholderia sp. DCY113.</title>
        <authorList>
            <person name="Kang J."/>
        </authorList>
    </citation>
    <scope>NUCLEOTIDE SEQUENCE [LARGE SCALE GENOMIC DNA]</scope>
    <source>
        <strain evidence="5 6">DCY113</strain>
    </source>
</reference>
<evidence type="ECO:0000256" key="2">
    <source>
        <dbReference type="ARBA" id="ARBA00022598"/>
    </source>
</evidence>
<gene>
    <name evidence="5" type="ORF">FVF58_47215</name>
</gene>
<dbReference type="GO" id="GO:0016874">
    <property type="term" value="F:ligase activity"/>
    <property type="evidence" value="ECO:0007669"/>
    <property type="project" value="UniProtKB-KW"/>
</dbReference>
<dbReference type="GO" id="GO:0071766">
    <property type="term" value="P:Actinobacterium-type cell wall biogenesis"/>
    <property type="evidence" value="ECO:0007669"/>
    <property type="project" value="UniProtKB-ARBA"/>
</dbReference>
<dbReference type="GO" id="GO:0006633">
    <property type="term" value="P:fatty acid biosynthetic process"/>
    <property type="evidence" value="ECO:0007669"/>
    <property type="project" value="TreeGrafter"/>
</dbReference>
<dbReference type="SUPFAM" id="SSF47336">
    <property type="entry name" value="ACP-like"/>
    <property type="match status" value="1"/>
</dbReference>
<dbReference type="PROSITE" id="PS00455">
    <property type="entry name" value="AMP_BINDING"/>
    <property type="match status" value="1"/>
</dbReference>
<keyword evidence="2" id="KW-0436">Ligase</keyword>
<evidence type="ECO:0000259" key="4">
    <source>
        <dbReference type="PROSITE" id="PS50075"/>
    </source>
</evidence>
<dbReference type="InterPro" id="IPR040097">
    <property type="entry name" value="FAAL/FAAC"/>
</dbReference>
<evidence type="ECO:0000313" key="5">
    <source>
        <dbReference type="EMBL" id="KAA0997846.1"/>
    </source>
</evidence>
<keyword evidence="3" id="KW-1133">Transmembrane helix</keyword>
<dbReference type="PANTHER" id="PTHR22754:SF32">
    <property type="entry name" value="DISCO-INTERACTING PROTEIN 2"/>
    <property type="match status" value="1"/>
</dbReference>
<feature type="transmembrane region" description="Helical" evidence="3">
    <location>
        <begin position="699"/>
        <end position="719"/>
    </location>
</feature>
<keyword evidence="6" id="KW-1185">Reference proteome</keyword>
<organism evidence="5 6">
    <name type="scientific">Paraburkholderia panacisoli</name>
    <dbReference type="NCBI Taxonomy" id="2603818"/>
    <lineage>
        <taxon>Bacteria</taxon>
        <taxon>Pseudomonadati</taxon>
        <taxon>Pseudomonadota</taxon>
        <taxon>Betaproteobacteria</taxon>
        <taxon>Burkholderiales</taxon>
        <taxon>Burkholderiaceae</taxon>
        <taxon>Paraburkholderia</taxon>
    </lineage>
</organism>
<dbReference type="EMBL" id="VTUZ01000071">
    <property type="protein sequence ID" value="KAA0997846.1"/>
    <property type="molecule type" value="Genomic_DNA"/>
</dbReference>
<dbReference type="RefSeq" id="WP_149676408.1">
    <property type="nucleotide sequence ID" value="NZ_VTUZ01000071.1"/>
</dbReference>
<comment type="caution">
    <text evidence="5">The sequence shown here is derived from an EMBL/GenBank/DDBJ whole genome shotgun (WGS) entry which is preliminary data.</text>
</comment>
<evidence type="ECO:0000313" key="6">
    <source>
        <dbReference type="Proteomes" id="UP000325273"/>
    </source>
</evidence>
<dbReference type="CDD" id="cd07989">
    <property type="entry name" value="LPLAT_AGPAT-like"/>
    <property type="match status" value="1"/>
</dbReference>
<dbReference type="SMART" id="SM00563">
    <property type="entry name" value="PlsC"/>
    <property type="match status" value="1"/>
</dbReference>
<dbReference type="Gene3D" id="1.10.1200.10">
    <property type="entry name" value="ACP-like"/>
    <property type="match status" value="1"/>
</dbReference>
<dbReference type="GO" id="GO:0005886">
    <property type="term" value="C:plasma membrane"/>
    <property type="evidence" value="ECO:0007669"/>
    <property type="project" value="TreeGrafter"/>
</dbReference>
<proteinExistence type="inferred from homology"/>
<dbReference type="Proteomes" id="UP000325273">
    <property type="component" value="Unassembled WGS sequence"/>
</dbReference>
<name>A0A5B0G365_9BURK</name>
<dbReference type="Pfam" id="PF01553">
    <property type="entry name" value="Acyltransferase"/>
    <property type="match status" value="1"/>
</dbReference>
<dbReference type="AlphaFoldDB" id="A0A5B0G365"/>
<dbReference type="PROSITE" id="PS50075">
    <property type="entry name" value="CARRIER"/>
    <property type="match status" value="1"/>
</dbReference>
<dbReference type="Pfam" id="PF00501">
    <property type="entry name" value="AMP-binding"/>
    <property type="match status" value="1"/>
</dbReference>
<dbReference type="Gene3D" id="3.30.300.30">
    <property type="match status" value="1"/>
</dbReference>
<dbReference type="InterPro" id="IPR002123">
    <property type="entry name" value="Plipid/glycerol_acylTrfase"/>
</dbReference>
<accession>A0A5B0G365</accession>
<feature type="domain" description="Carrier" evidence="4">
    <location>
        <begin position="14"/>
        <end position="90"/>
    </location>
</feature>
<dbReference type="GO" id="GO:0070566">
    <property type="term" value="F:adenylyltransferase activity"/>
    <property type="evidence" value="ECO:0007669"/>
    <property type="project" value="TreeGrafter"/>
</dbReference>
<dbReference type="Gene3D" id="3.40.50.12780">
    <property type="entry name" value="N-terminal domain of ligase-like"/>
    <property type="match status" value="1"/>
</dbReference>
<evidence type="ECO:0000256" key="3">
    <source>
        <dbReference type="SAM" id="Phobius"/>
    </source>
</evidence>
<dbReference type="InterPro" id="IPR000873">
    <property type="entry name" value="AMP-dep_synth/lig_dom"/>
</dbReference>
<keyword evidence="3" id="KW-0812">Transmembrane</keyword>
<dbReference type="SUPFAM" id="SSF56801">
    <property type="entry name" value="Acetyl-CoA synthetase-like"/>
    <property type="match status" value="1"/>
</dbReference>
<dbReference type="PANTHER" id="PTHR22754">
    <property type="entry name" value="DISCO-INTERACTING PROTEIN 2 DIP2 -RELATED"/>
    <property type="match status" value="1"/>
</dbReference>
<dbReference type="InterPro" id="IPR009081">
    <property type="entry name" value="PP-bd_ACP"/>
</dbReference>
<feature type="transmembrane region" description="Helical" evidence="3">
    <location>
        <begin position="330"/>
        <end position="352"/>
    </location>
</feature>
<sequence length="942" mass="101470">MTDHIDTLEGAMAPRLLKLIAAFCAEINPCAPVPAITPDSRFDSDLGLDSLARSELMSRIEKTFHEHFPIELFSGAATPADVLRLLAASGNVSMRMPQALADFAPPPDQLDPPAHAQTLVDALRWHATRRPSQRHIVFADDPSHAQTMTYEALYRSARRVAHGLRALGVAPGDTVALMLPTGRDYFACFAGILLAGAIAVPVYPPAHAARLADHLRRHVAILVNAAVRTMIVPEGTEMAVALVRAWAPALERVIAPGALMGPEIGESYEARAADIALLQYTSGSTGTPKGVVLTHANLLANIRTMGRSIDVGRHDVVVSWLPLYHDMGLIGAWLAPLYFGIPLVLMSPLTFIARPERWLQAIGLYRATITAAPNFAYARCSSSIAPDDLTGIDLSSLRVAICGAEPVSARTMRAFAERFASYGFDARALTPVYGLAENTLGLTFSPLGRGMRVDRISRTYLAASRRAVPAAPDDVLELVSCGAALPGNTVRIVDVDGCDVPERVAGRIEFRSPSATAGYYRNVEQTGRMIHDGWLDTGDIGYLADGELYITGRAKDLVIRAGRHFFPNELEEAVSRLRGVRQGCVAVCGLPDATTGTDQLIVIAETRETAPEALARIRVAINDAALALLGGPPERIALVPPRSILKTSSGKIRHADTLALYLRSAGKLRPQPHWQQWAGLLADSLVPMCRRAGTRALELAYGGACWLLFPVIGVPVWFATTLRATDTARNWRIASRACRLFIRLVGIRLTVRGIESCRARRDAILVANHASYLDGLVLLAGLPYPVCIVAKEELTANWIARPFLQSIGVYFVERHDHVRGIAAEKELIARAAAGEPLLFFAEGTFARAAGVRPFRLGAFVAACAAHRPAMPIAIAGTRAILPDGRWLPRRGEITVSLLDPIEACGEDIGAAVGMRDSVRAAIARGCGEPMLSMELSARTQAG</sequence>
<comment type="similarity">
    <text evidence="1">Belongs to the ATP-dependent AMP-binding enzyme family.</text>
</comment>
<dbReference type="Pfam" id="PF00550">
    <property type="entry name" value="PP-binding"/>
    <property type="match status" value="1"/>
</dbReference>
<keyword evidence="3" id="KW-0472">Membrane</keyword>
<dbReference type="InterPro" id="IPR036736">
    <property type="entry name" value="ACP-like_sf"/>
</dbReference>
<dbReference type="InterPro" id="IPR020845">
    <property type="entry name" value="AMP-binding_CS"/>
</dbReference>
<dbReference type="GO" id="GO:0016746">
    <property type="term" value="F:acyltransferase activity"/>
    <property type="evidence" value="ECO:0007669"/>
    <property type="project" value="InterPro"/>
</dbReference>
<dbReference type="InterPro" id="IPR042099">
    <property type="entry name" value="ANL_N_sf"/>
</dbReference>
<dbReference type="CDD" id="cd05931">
    <property type="entry name" value="FAAL"/>
    <property type="match status" value="1"/>
</dbReference>
<feature type="transmembrane region" description="Helical" evidence="3">
    <location>
        <begin position="185"/>
        <end position="203"/>
    </location>
</feature>
<protein>
    <submittedName>
        <fullName evidence="5">AMP-binding protein</fullName>
    </submittedName>
</protein>
<evidence type="ECO:0000256" key="1">
    <source>
        <dbReference type="ARBA" id="ARBA00006432"/>
    </source>
</evidence>
<dbReference type="SUPFAM" id="SSF69593">
    <property type="entry name" value="Glycerol-3-phosphate (1)-acyltransferase"/>
    <property type="match status" value="1"/>
</dbReference>
<dbReference type="InterPro" id="IPR045851">
    <property type="entry name" value="AMP-bd_C_sf"/>
</dbReference>
<dbReference type="FunFam" id="3.40.50.12780:FF:000013">
    <property type="entry name" value="Long-chain-fatty-acid--AMP ligase FadD32"/>
    <property type="match status" value="1"/>
</dbReference>